<dbReference type="InterPro" id="IPR010917">
    <property type="entry name" value="TonB_rcpt_CS"/>
</dbReference>
<keyword evidence="13 14" id="KW-0998">Cell outer membrane</keyword>
<keyword evidence="4 14" id="KW-1134">Transmembrane beta strand</keyword>
<dbReference type="Gene3D" id="2.40.170.20">
    <property type="entry name" value="TonB-dependent receptor, beta-barrel domain"/>
    <property type="match status" value="1"/>
</dbReference>
<evidence type="ECO:0000256" key="12">
    <source>
        <dbReference type="ARBA" id="ARBA00023170"/>
    </source>
</evidence>
<evidence type="ECO:0000256" key="3">
    <source>
        <dbReference type="ARBA" id="ARBA00022448"/>
    </source>
</evidence>
<dbReference type="AlphaFoldDB" id="A0A217EFH3"/>
<feature type="domain" description="TonB-dependent receptor-like beta-barrel" evidence="17">
    <location>
        <begin position="376"/>
        <end position="717"/>
    </location>
</feature>
<dbReference type="RefSeq" id="WP_088823066.1">
    <property type="nucleotide sequence ID" value="NZ_FZLN01000001.1"/>
</dbReference>
<name>A0A217EFH3_9GAMM</name>
<dbReference type="Proteomes" id="UP000243463">
    <property type="component" value="Unassembled WGS sequence"/>
</dbReference>
<evidence type="ECO:0000256" key="2">
    <source>
        <dbReference type="ARBA" id="ARBA00009810"/>
    </source>
</evidence>
<dbReference type="InterPro" id="IPR012910">
    <property type="entry name" value="Plug_dom"/>
</dbReference>
<dbReference type="GO" id="GO:0009279">
    <property type="term" value="C:cell outer membrane"/>
    <property type="evidence" value="ECO:0007669"/>
    <property type="project" value="UniProtKB-SubCell"/>
</dbReference>
<dbReference type="EMBL" id="FZLN01000001">
    <property type="protein sequence ID" value="SNQ29062.1"/>
    <property type="molecule type" value="Genomic_DNA"/>
</dbReference>
<evidence type="ECO:0000313" key="19">
    <source>
        <dbReference type="EMBL" id="SNQ29062.1"/>
    </source>
</evidence>
<evidence type="ECO:0000313" key="20">
    <source>
        <dbReference type="Proteomes" id="UP000243463"/>
    </source>
</evidence>
<evidence type="ECO:0000256" key="14">
    <source>
        <dbReference type="PROSITE-ProRule" id="PRU01360"/>
    </source>
</evidence>
<dbReference type="Pfam" id="PF00593">
    <property type="entry name" value="TonB_dep_Rec_b-barrel"/>
    <property type="match status" value="1"/>
</dbReference>
<comment type="similarity">
    <text evidence="2 14 16">Belongs to the TonB-dependent receptor family.</text>
</comment>
<keyword evidence="12" id="KW-0675">Receptor</keyword>
<evidence type="ECO:0000256" key="8">
    <source>
        <dbReference type="ARBA" id="ARBA00023004"/>
    </source>
</evidence>
<dbReference type="InterPro" id="IPR000531">
    <property type="entry name" value="Beta-barrel_TonB"/>
</dbReference>
<dbReference type="Gene3D" id="2.170.130.10">
    <property type="entry name" value="TonB-dependent receptor, plug domain"/>
    <property type="match status" value="1"/>
</dbReference>
<dbReference type="InterPro" id="IPR010105">
    <property type="entry name" value="TonB_sidphr_rcpt"/>
</dbReference>
<sequence length="750" mass="82580">MFVHRPLAPTRLYRLNVFTRAILYAVIGVNVIQTVHAKRFESTEESLQQASATSGETLKLTVAANVKKKNVVAAGTLGSRSNLETPYSTETVTAKEIENKQATTIAKLFEGEAGVIATGNTYNLNAYAVSVRGLPLDLVNGYKIDGHPFQMYGVELPLELFEQVQLLKGATGFLYGVGSPGGTINYISKKPTTGQVLSVDAGYSSDRIFSQHIDVGGHVGQDDRYGYRFNAVNEHGEAFNGTDVNRKAASLYLDAQITPRLKVHVNGLYQTRDLKGGITNIAISGAGTYAYSGTSLPSAISGSKNLTAYDQDAYYNSKVWTASTGLDWNINDNWRLDASYSRTYKQIESADETIYLRNAFGDYNVAFRRFYRPTLVFDSAQSHLEGEFNTGWLKHKVVLGVDGQRLTRDLNIGNPALNPSTNTGGQNYVYSPTAIYPSGNLYGDSLSLSYTGTAPRDSFRISNWWTRSAFISDTLSVSDQWSLLLGLRHFDYSNKNYYVAGNIVSSYHKKPLTPTYALLYTPTKNTTFYASYVESLEDGGTVGSTYQNAYATLSPIESKQYEIGVKSEHKDWAVSSALFRIERGTGYANPQNYFVNDGLVRYQGLEANGSYRVTDGLKLLAGGAWIDAEYTKGIASVIGNEPTAVPHFQGNIGFEQNIAYIPGLEVHSTFNYIGQQYVNTTNTLQTKAYNTLSLGGSYKVKVGQQQQLTYRAEINNLLNKNYWVPSTIIGVNGLTAGAPRTLSLNIRYDF</sequence>
<evidence type="ECO:0000256" key="13">
    <source>
        <dbReference type="ARBA" id="ARBA00023237"/>
    </source>
</evidence>
<proteinExistence type="inferred from homology"/>
<dbReference type="InterPro" id="IPR036942">
    <property type="entry name" value="Beta-barrel_TonB_sf"/>
</dbReference>
<dbReference type="GO" id="GO:0038023">
    <property type="term" value="F:signaling receptor activity"/>
    <property type="evidence" value="ECO:0007669"/>
    <property type="project" value="InterPro"/>
</dbReference>
<keyword evidence="3 14" id="KW-0813">Transport</keyword>
<dbReference type="PROSITE" id="PS01156">
    <property type="entry name" value="TONB_DEPENDENT_REC_2"/>
    <property type="match status" value="1"/>
</dbReference>
<keyword evidence="8" id="KW-0408">Iron</keyword>
<dbReference type="PANTHER" id="PTHR32552:SF82">
    <property type="entry name" value="FCUA PROTEIN"/>
    <property type="match status" value="1"/>
</dbReference>
<evidence type="ECO:0000256" key="4">
    <source>
        <dbReference type="ARBA" id="ARBA00022452"/>
    </source>
</evidence>
<gene>
    <name evidence="19" type="ORF">SAMN05444584_0996</name>
</gene>
<keyword evidence="7" id="KW-0732">Signal</keyword>
<dbReference type="Pfam" id="PF07715">
    <property type="entry name" value="Plug"/>
    <property type="match status" value="1"/>
</dbReference>
<accession>A0A217EFH3</accession>
<keyword evidence="11 14" id="KW-0472">Membrane</keyword>
<dbReference type="PROSITE" id="PS52016">
    <property type="entry name" value="TONB_DEPENDENT_REC_3"/>
    <property type="match status" value="1"/>
</dbReference>
<reference evidence="20" key="1">
    <citation type="submission" date="2017-06" db="EMBL/GenBank/DDBJ databases">
        <authorList>
            <person name="Varghese N."/>
            <person name="Submissions S."/>
        </authorList>
    </citation>
    <scope>NUCLEOTIDE SEQUENCE [LARGE SCALE GENOMIC DNA]</scope>
    <source>
        <strain evidence="20">ANC 5114</strain>
    </source>
</reference>
<comment type="subcellular location">
    <subcellularLocation>
        <location evidence="1 14">Cell outer membrane</location>
        <topology evidence="1 14">Multi-pass membrane protein</topology>
    </subcellularLocation>
</comment>
<evidence type="ECO:0000256" key="9">
    <source>
        <dbReference type="ARBA" id="ARBA00023065"/>
    </source>
</evidence>
<keyword evidence="20" id="KW-1185">Reference proteome</keyword>
<evidence type="ECO:0000256" key="10">
    <source>
        <dbReference type="ARBA" id="ARBA00023077"/>
    </source>
</evidence>
<dbReference type="OrthoDB" id="8732650at2"/>
<evidence type="ECO:0000256" key="7">
    <source>
        <dbReference type="ARBA" id="ARBA00022729"/>
    </source>
</evidence>
<dbReference type="CDD" id="cd01347">
    <property type="entry name" value="ligand_gated_channel"/>
    <property type="match status" value="1"/>
</dbReference>
<dbReference type="GO" id="GO:0015891">
    <property type="term" value="P:siderophore transport"/>
    <property type="evidence" value="ECO:0007669"/>
    <property type="project" value="InterPro"/>
</dbReference>
<evidence type="ECO:0000259" key="18">
    <source>
        <dbReference type="Pfam" id="PF07715"/>
    </source>
</evidence>
<dbReference type="PANTHER" id="PTHR32552">
    <property type="entry name" value="FERRICHROME IRON RECEPTOR-RELATED"/>
    <property type="match status" value="1"/>
</dbReference>
<evidence type="ECO:0000256" key="6">
    <source>
        <dbReference type="ARBA" id="ARBA00022692"/>
    </source>
</evidence>
<feature type="short sequence motif" description="TonB C-terminal box" evidence="15">
    <location>
        <begin position="733"/>
        <end position="750"/>
    </location>
</feature>
<evidence type="ECO:0000256" key="16">
    <source>
        <dbReference type="RuleBase" id="RU003357"/>
    </source>
</evidence>
<keyword evidence="6 14" id="KW-0812">Transmembrane</keyword>
<dbReference type="NCBIfam" id="TIGR01783">
    <property type="entry name" value="TonB-siderophor"/>
    <property type="match status" value="1"/>
</dbReference>
<evidence type="ECO:0000256" key="1">
    <source>
        <dbReference type="ARBA" id="ARBA00004571"/>
    </source>
</evidence>
<feature type="domain" description="TonB-dependent receptor plug" evidence="18">
    <location>
        <begin position="83"/>
        <end position="183"/>
    </location>
</feature>
<dbReference type="InterPro" id="IPR037066">
    <property type="entry name" value="Plug_dom_sf"/>
</dbReference>
<evidence type="ECO:0000256" key="15">
    <source>
        <dbReference type="PROSITE-ProRule" id="PRU10144"/>
    </source>
</evidence>
<evidence type="ECO:0000256" key="5">
    <source>
        <dbReference type="ARBA" id="ARBA00022496"/>
    </source>
</evidence>
<keyword evidence="9" id="KW-0406">Ion transport</keyword>
<organism evidence="19 20">
    <name type="scientific">Acinetobacter apis</name>
    <dbReference type="NCBI Taxonomy" id="1229165"/>
    <lineage>
        <taxon>Bacteria</taxon>
        <taxon>Pseudomonadati</taxon>
        <taxon>Pseudomonadota</taxon>
        <taxon>Gammaproteobacteria</taxon>
        <taxon>Moraxellales</taxon>
        <taxon>Moraxellaceae</taxon>
        <taxon>Acinetobacter</taxon>
    </lineage>
</organism>
<keyword evidence="10 16" id="KW-0798">TonB box</keyword>
<dbReference type="GO" id="GO:0015344">
    <property type="term" value="F:siderophore uptake transmembrane transporter activity"/>
    <property type="evidence" value="ECO:0007669"/>
    <property type="project" value="TreeGrafter"/>
</dbReference>
<evidence type="ECO:0000256" key="11">
    <source>
        <dbReference type="ARBA" id="ARBA00023136"/>
    </source>
</evidence>
<keyword evidence="5" id="KW-0410">Iron transport</keyword>
<protein>
    <submittedName>
        <fullName evidence="19">Iron complex outermembrane recepter protein</fullName>
    </submittedName>
</protein>
<dbReference type="SUPFAM" id="SSF56935">
    <property type="entry name" value="Porins"/>
    <property type="match status" value="1"/>
</dbReference>
<evidence type="ECO:0000259" key="17">
    <source>
        <dbReference type="Pfam" id="PF00593"/>
    </source>
</evidence>
<dbReference type="InterPro" id="IPR039426">
    <property type="entry name" value="TonB-dep_rcpt-like"/>
</dbReference>